<keyword evidence="1" id="KW-0328">Glycosyltransferase</keyword>
<protein>
    <submittedName>
        <fullName evidence="3">Uncharacterized protein</fullName>
    </submittedName>
</protein>
<evidence type="ECO:0000313" key="3">
    <source>
        <dbReference type="EMBL" id="GAH47619.1"/>
    </source>
</evidence>
<dbReference type="CDD" id="cd06533">
    <property type="entry name" value="Glyco_transf_WecG_TagA"/>
    <property type="match status" value="1"/>
</dbReference>
<dbReference type="InterPro" id="IPR004629">
    <property type="entry name" value="WecG_TagA_CpsF"/>
</dbReference>
<proteinExistence type="predicted"/>
<evidence type="ECO:0000256" key="2">
    <source>
        <dbReference type="ARBA" id="ARBA00022679"/>
    </source>
</evidence>
<evidence type="ECO:0000256" key="1">
    <source>
        <dbReference type="ARBA" id="ARBA00022676"/>
    </source>
</evidence>
<gene>
    <name evidence="3" type="ORF">S03H2_39077</name>
</gene>
<dbReference type="PANTHER" id="PTHR34136:SF1">
    <property type="entry name" value="UDP-N-ACETYL-D-MANNOSAMINURONIC ACID TRANSFERASE"/>
    <property type="match status" value="1"/>
</dbReference>
<dbReference type="GO" id="GO:0016758">
    <property type="term" value="F:hexosyltransferase activity"/>
    <property type="evidence" value="ECO:0007669"/>
    <property type="project" value="TreeGrafter"/>
</dbReference>
<organism evidence="3">
    <name type="scientific">marine sediment metagenome</name>
    <dbReference type="NCBI Taxonomy" id="412755"/>
    <lineage>
        <taxon>unclassified sequences</taxon>
        <taxon>metagenomes</taxon>
        <taxon>ecological metagenomes</taxon>
    </lineage>
</organism>
<name>X1H187_9ZZZZ</name>
<sequence>MLIEMHPGLHIVGRRDGYFEDSAAVVDQINASRADLLFVAMGSPKQELWITEHRDAINASFCMGVGGTFDIISGKTRRAPKVFRKTGTEF</sequence>
<keyword evidence="2" id="KW-0808">Transferase</keyword>
<dbReference type="PANTHER" id="PTHR34136">
    <property type="match status" value="1"/>
</dbReference>
<dbReference type="AlphaFoldDB" id="X1H187"/>
<comment type="caution">
    <text evidence="3">The sequence shown here is derived from an EMBL/GenBank/DDBJ whole genome shotgun (WGS) entry which is preliminary data.</text>
</comment>
<dbReference type="EMBL" id="BARU01024131">
    <property type="protein sequence ID" value="GAH47619.1"/>
    <property type="molecule type" value="Genomic_DNA"/>
</dbReference>
<dbReference type="NCBIfam" id="TIGR00696">
    <property type="entry name" value="wecG_tagA_cpsF"/>
    <property type="match status" value="1"/>
</dbReference>
<feature type="non-terminal residue" evidence="3">
    <location>
        <position position="90"/>
    </location>
</feature>
<reference evidence="3" key="1">
    <citation type="journal article" date="2014" name="Front. Microbiol.">
        <title>High frequency of phylogenetically diverse reductive dehalogenase-homologous genes in deep subseafloor sedimentary metagenomes.</title>
        <authorList>
            <person name="Kawai M."/>
            <person name="Futagami T."/>
            <person name="Toyoda A."/>
            <person name="Takaki Y."/>
            <person name="Nishi S."/>
            <person name="Hori S."/>
            <person name="Arai W."/>
            <person name="Tsubouchi T."/>
            <person name="Morono Y."/>
            <person name="Uchiyama I."/>
            <person name="Ito T."/>
            <person name="Fujiyama A."/>
            <person name="Inagaki F."/>
            <person name="Takami H."/>
        </authorList>
    </citation>
    <scope>NUCLEOTIDE SEQUENCE</scope>
    <source>
        <strain evidence="3">Expedition CK06-06</strain>
    </source>
</reference>
<dbReference type="Pfam" id="PF03808">
    <property type="entry name" value="Glyco_tran_WecG"/>
    <property type="match status" value="1"/>
</dbReference>
<accession>X1H187</accession>